<dbReference type="PANTHER" id="PTHR37940:SF1">
    <property type="entry name" value="LYSINE--TRNA LIGASE"/>
    <property type="match status" value="1"/>
</dbReference>
<reference evidence="11 12" key="1">
    <citation type="journal article" date="2011" name="Mol. Biol. Evol.">
        <title>Phylogenomic evidence for the presence of a flagellum and cbb3 oxidase in the free-living mitochondrial ancestor.</title>
        <authorList>
            <person name="Sassera D."/>
            <person name="Lo N."/>
            <person name="Epis S."/>
            <person name="D'Auria G."/>
            <person name="Montagna M."/>
            <person name="Comandatore F."/>
            <person name="Horner D."/>
            <person name="Pereto J."/>
            <person name="Luciano A.M."/>
            <person name="Franciosi F."/>
            <person name="Ferri E."/>
            <person name="Crotti E."/>
            <person name="Bazzocchi C."/>
            <person name="Daffonchio D."/>
            <person name="Sacchi L."/>
            <person name="Moya A."/>
            <person name="Latorre A."/>
            <person name="Bandi C."/>
        </authorList>
    </citation>
    <scope>NUCLEOTIDE SEQUENCE [LARGE SCALE GENOMIC DNA]</scope>
    <source>
        <strain evidence="11 12">IricVA</strain>
    </source>
</reference>
<protein>
    <recommendedName>
        <fullName evidence="10">Lysine--tRNA ligase</fullName>
        <ecNumber evidence="10">6.1.1.6</ecNumber>
    </recommendedName>
    <alternativeName>
        <fullName evidence="10">Lysyl-tRNA synthetase</fullName>
        <shortName evidence="10">LysRS</shortName>
    </alternativeName>
</protein>
<name>F7XUS6_MIDMI</name>
<dbReference type="GO" id="GO:0006430">
    <property type="term" value="P:lysyl-tRNA aminoacylation"/>
    <property type="evidence" value="ECO:0007669"/>
    <property type="project" value="UniProtKB-UniRule"/>
</dbReference>
<keyword evidence="5 10" id="KW-0547">Nucleotide-binding</keyword>
<dbReference type="InterPro" id="IPR020751">
    <property type="entry name" value="aa-tRNA-synth_I_codon-bd_sub2"/>
</dbReference>
<evidence type="ECO:0000313" key="11">
    <source>
        <dbReference type="EMBL" id="AEI88425.1"/>
    </source>
</evidence>
<feature type="short sequence motif" description="'HIGH' region" evidence="10">
    <location>
        <begin position="54"/>
        <end position="62"/>
    </location>
</feature>
<keyword evidence="12" id="KW-1185">Reference proteome</keyword>
<evidence type="ECO:0000256" key="1">
    <source>
        <dbReference type="ARBA" id="ARBA00004496"/>
    </source>
</evidence>
<evidence type="ECO:0000256" key="7">
    <source>
        <dbReference type="ARBA" id="ARBA00022917"/>
    </source>
</evidence>
<keyword evidence="4 10" id="KW-0436">Ligase</keyword>
<dbReference type="NCBIfam" id="NF001968">
    <property type="entry name" value="PRK00750.1-2"/>
    <property type="match status" value="1"/>
</dbReference>
<evidence type="ECO:0000256" key="2">
    <source>
        <dbReference type="ARBA" id="ARBA00005594"/>
    </source>
</evidence>
<dbReference type="GO" id="GO:0004824">
    <property type="term" value="F:lysine-tRNA ligase activity"/>
    <property type="evidence" value="ECO:0007669"/>
    <property type="project" value="UniProtKB-UniRule"/>
</dbReference>
<dbReference type="GO" id="GO:0005737">
    <property type="term" value="C:cytoplasm"/>
    <property type="evidence" value="ECO:0007669"/>
    <property type="project" value="UniProtKB-SubCell"/>
</dbReference>
<dbReference type="InterPro" id="IPR008925">
    <property type="entry name" value="aa_tRNA-synth_I_cd-bd_sf"/>
</dbReference>
<proteinExistence type="inferred from homology"/>
<dbReference type="KEGG" id="mmn:midi_00103"/>
<dbReference type="STRING" id="696127.midi_00103"/>
<comment type="subcellular location">
    <subcellularLocation>
        <location evidence="1 10">Cytoplasm</location>
    </subcellularLocation>
</comment>
<keyword evidence="6 10" id="KW-0067">ATP-binding</keyword>
<evidence type="ECO:0000256" key="4">
    <source>
        <dbReference type="ARBA" id="ARBA00022598"/>
    </source>
</evidence>
<evidence type="ECO:0000256" key="9">
    <source>
        <dbReference type="ARBA" id="ARBA00048573"/>
    </source>
</evidence>
<dbReference type="Proteomes" id="UP000006639">
    <property type="component" value="Chromosome"/>
</dbReference>
<evidence type="ECO:0000256" key="8">
    <source>
        <dbReference type="ARBA" id="ARBA00023146"/>
    </source>
</evidence>
<dbReference type="PROSITE" id="PS00178">
    <property type="entry name" value="AA_TRNA_LIGASE_I"/>
    <property type="match status" value="1"/>
</dbReference>
<evidence type="ECO:0000313" key="12">
    <source>
        <dbReference type="Proteomes" id="UP000006639"/>
    </source>
</evidence>
<dbReference type="InterPro" id="IPR014729">
    <property type="entry name" value="Rossmann-like_a/b/a_fold"/>
</dbReference>
<keyword evidence="8 10" id="KW-0030">Aminoacyl-tRNA synthetase</keyword>
<sequence>MPLTKIFGCFSMDRIESLLQVRAWPLIEAEKILKKLNNKIPSKGYVLFETGYGPSGLPHIGTFGEVVRTTMVRKAFEMMSDIPTRLFCFSDDMDGMRKIPDTIPNKEEYKKYMDLPLTSIPDPFGTHESFGHNMNARLRRFLDSFGFEYEFQSATEYYKKGLFNDALVHALRHYDEIMAIMLPTLGPERQATYSPFLPICQKTGKVLQVPVISRDEENGTITYKDLEGEICTTSVKDGYCKMQWKPDFGMRWYALDVDFEMYGKDHLVNGPIYTKICKVLGGPGPHQMFYELFLDEKGEKISKSKGNGLTIDEWLKYAPQESLALFMYVSLQKAKKLYFDVIPKNVDEYIMHLNAYHKEENELKRLASPIHHIHHGKIPSAAVNISYSLLLNLVNACNTDNEEVVWRYVSKFCHNAKKGENSLLDSMIRGAINYYKDFVKPHLNFKTPNDKERAAILELSSAIKDMHGEPAEKLQNKVYDIGMKNNFDLKEWFKALYGVLLGSSQGPRFGSFIELYGIDETIRMIDGRLKV</sequence>
<dbReference type="NCBIfam" id="TIGR00467">
    <property type="entry name" value="lysS_arch"/>
    <property type="match status" value="1"/>
</dbReference>
<dbReference type="GO" id="GO:0000049">
    <property type="term" value="F:tRNA binding"/>
    <property type="evidence" value="ECO:0007669"/>
    <property type="project" value="InterPro"/>
</dbReference>
<gene>
    <name evidence="10 11" type="primary">lysS</name>
    <name evidence="11" type="ordered locus">midi_00103</name>
</gene>
<dbReference type="Gene3D" id="3.40.50.620">
    <property type="entry name" value="HUPs"/>
    <property type="match status" value="2"/>
</dbReference>
<dbReference type="EC" id="6.1.1.6" evidence="10"/>
<dbReference type="AlphaFoldDB" id="F7XUS6"/>
<dbReference type="Gene3D" id="1.10.10.350">
    <property type="match status" value="1"/>
</dbReference>
<comment type="similarity">
    <text evidence="2 10">Belongs to the class-I aminoacyl-tRNA synthetase family.</text>
</comment>
<dbReference type="Pfam" id="PF01921">
    <property type="entry name" value="tRNA-synt_1f"/>
    <property type="match status" value="1"/>
</dbReference>
<dbReference type="PANTHER" id="PTHR37940">
    <property type="entry name" value="LYSINE--TRNA LIGASE"/>
    <property type="match status" value="1"/>
</dbReference>
<dbReference type="InterPro" id="IPR002904">
    <property type="entry name" value="Lys-tRNA-ligase"/>
</dbReference>
<evidence type="ECO:0000256" key="10">
    <source>
        <dbReference type="HAMAP-Rule" id="MF_00177"/>
    </source>
</evidence>
<accession>F7XUS6</accession>
<dbReference type="SUPFAM" id="SSF52374">
    <property type="entry name" value="Nucleotidylyl transferase"/>
    <property type="match status" value="1"/>
</dbReference>
<evidence type="ECO:0000256" key="6">
    <source>
        <dbReference type="ARBA" id="ARBA00022840"/>
    </source>
</evidence>
<comment type="catalytic activity">
    <reaction evidence="9 10">
        <text>tRNA(Lys) + L-lysine + ATP = L-lysyl-tRNA(Lys) + AMP + diphosphate</text>
        <dbReference type="Rhea" id="RHEA:20792"/>
        <dbReference type="Rhea" id="RHEA-COMP:9696"/>
        <dbReference type="Rhea" id="RHEA-COMP:9697"/>
        <dbReference type="ChEBI" id="CHEBI:30616"/>
        <dbReference type="ChEBI" id="CHEBI:32551"/>
        <dbReference type="ChEBI" id="CHEBI:33019"/>
        <dbReference type="ChEBI" id="CHEBI:78442"/>
        <dbReference type="ChEBI" id="CHEBI:78529"/>
        <dbReference type="ChEBI" id="CHEBI:456215"/>
        <dbReference type="EC" id="6.1.1.6"/>
    </reaction>
</comment>
<feature type="binding site" evidence="10">
    <location>
        <position position="303"/>
    </location>
    <ligand>
        <name>ATP</name>
        <dbReference type="ChEBI" id="CHEBI:30616"/>
    </ligand>
</feature>
<evidence type="ECO:0000256" key="5">
    <source>
        <dbReference type="ARBA" id="ARBA00022741"/>
    </source>
</evidence>
<evidence type="ECO:0000256" key="3">
    <source>
        <dbReference type="ARBA" id="ARBA00022490"/>
    </source>
</evidence>
<dbReference type="EMBL" id="CP002130">
    <property type="protein sequence ID" value="AEI88425.1"/>
    <property type="molecule type" value="Genomic_DNA"/>
</dbReference>
<dbReference type="HAMAP" id="MF_00177">
    <property type="entry name" value="Lys_tRNA_synth_class1"/>
    <property type="match status" value="1"/>
</dbReference>
<dbReference type="HOGENOM" id="CLU_025562_2_0_5"/>
<dbReference type="GO" id="GO:0005524">
    <property type="term" value="F:ATP binding"/>
    <property type="evidence" value="ECO:0007669"/>
    <property type="project" value="UniProtKB-UniRule"/>
</dbReference>
<keyword evidence="3 10" id="KW-0963">Cytoplasm</keyword>
<organism evidence="11 12">
    <name type="scientific">Midichloria mitochondrii (strain IricVA)</name>
    <dbReference type="NCBI Taxonomy" id="696127"/>
    <lineage>
        <taxon>Bacteria</taxon>
        <taxon>Pseudomonadati</taxon>
        <taxon>Pseudomonadota</taxon>
        <taxon>Alphaproteobacteria</taxon>
        <taxon>Rickettsiales</taxon>
        <taxon>Candidatus Midichloriaceae</taxon>
        <taxon>Candidatus Midichloria</taxon>
    </lineage>
</organism>
<dbReference type="InterPro" id="IPR001412">
    <property type="entry name" value="aa-tRNA-synth_I_CS"/>
</dbReference>
<dbReference type="SUPFAM" id="SSF48163">
    <property type="entry name" value="An anticodon-binding domain of class I aminoacyl-tRNA synthetases"/>
    <property type="match status" value="1"/>
</dbReference>
<keyword evidence="7 10" id="KW-0648">Protein biosynthesis</keyword>
<feature type="short sequence motif" description="'KMSKS' region" evidence="10">
    <location>
        <begin position="300"/>
        <end position="304"/>
    </location>
</feature>